<reference evidence="2 3" key="1">
    <citation type="journal article" date="2016" name="Nat. Commun.">
        <title>Thousands of microbial genomes shed light on interconnected biogeochemical processes in an aquifer system.</title>
        <authorList>
            <person name="Anantharaman K."/>
            <person name="Brown C.T."/>
            <person name="Hug L.A."/>
            <person name="Sharon I."/>
            <person name="Castelle C.J."/>
            <person name="Probst A.J."/>
            <person name="Thomas B.C."/>
            <person name="Singh A."/>
            <person name="Wilkins M.J."/>
            <person name="Karaoz U."/>
            <person name="Brodie E.L."/>
            <person name="Williams K.H."/>
            <person name="Hubbard S.S."/>
            <person name="Banfield J.F."/>
        </authorList>
    </citation>
    <scope>NUCLEOTIDE SEQUENCE [LARGE SCALE GENOMIC DNA]</scope>
</reference>
<protein>
    <submittedName>
        <fullName evidence="2">Uncharacterized protein</fullName>
    </submittedName>
</protein>
<evidence type="ECO:0000313" key="3">
    <source>
        <dbReference type="Proteomes" id="UP000178659"/>
    </source>
</evidence>
<dbReference type="InterPro" id="IPR043993">
    <property type="entry name" value="T4SS_pilin"/>
</dbReference>
<evidence type="ECO:0000313" key="2">
    <source>
        <dbReference type="EMBL" id="OGY14294.1"/>
    </source>
</evidence>
<accession>A0A1G1VFV1</accession>
<gene>
    <name evidence="2" type="ORF">A3A77_02360</name>
</gene>
<comment type="caution">
    <text evidence="2">The sequence shown here is derived from an EMBL/GenBank/DDBJ whole genome shotgun (WGS) entry which is preliminary data.</text>
</comment>
<name>A0A1G1VFV1_9BACT</name>
<organism evidence="2 3">
    <name type="scientific">Candidatus Blackburnbacteria bacterium RIFCSPLOWO2_01_FULL_40_20</name>
    <dbReference type="NCBI Taxonomy" id="1797519"/>
    <lineage>
        <taxon>Bacteria</taxon>
        <taxon>Candidatus Blackburniibacteriota</taxon>
    </lineage>
</organism>
<feature type="transmembrane region" description="Helical" evidence="1">
    <location>
        <begin position="73"/>
        <end position="96"/>
    </location>
</feature>
<proteinExistence type="predicted"/>
<keyword evidence="1" id="KW-0472">Membrane</keyword>
<dbReference type="Proteomes" id="UP000178659">
    <property type="component" value="Unassembled WGS sequence"/>
</dbReference>
<dbReference type="Pfam" id="PF18895">
    <property type="entry name" value="T4SS_pilin"/>
    <property type="match status" value="1"/>
</dbReference>
<dbReference type="AlphaFoldDB" id="A0A1G1VFV1"/>
<keyword evidence="1" id="KW-1133">Transmembrane helix</keyword>
<evidence type="ECO:0000256" key="1">
    <source>
        <dbReference type="SAM" id="Phobius"/>
    </source>
</evidence>
<keyword evidence="1" id="KW-0812">Transmembrane</keyword>
<dbReference type="EMBL" id="MHCC01000001">
    <property type="protein sequence ID" value="OGY14294.1"/>
    <property type="molecule type" value="Genomic_DNA"/>
</dbReference>
<sequence length="102" mass="11110">MLNNIQTRTNELATFNFSSGSIGDIISAIIPILFFIAGFILLLMIVLGGFGYMTSMGDPKAAESAKAKITHALTGFIIIFIAYWLVQILGMIFGIAQFGRIF</sequence>
<feature type="transmembrane region" description="Helical" evidence="1">
    <location>
        <begin position="25"/>
        <end position="52"/>
    </location>
</feature>